<dbReference type="EMBL" id="BMAW01009795">
    <property type="protein sequence ID" value="GFT15700.1"/>
    <property type="molecule type" value="Genomic_DNA"/>
</dbReference>
<dbReference type="Proteomes" id="UP000887013">
    <property type="component" value="Unassembled WGS sequence"/>
</dbReference>
<sequence length="131" mass="15220">MEDPKPFVIFPYCHMQAAEDKVNRVKFNCSWLQIKAFKSSFKAKPETRQETAKAPPEVVRSKKKHFIDQNILEHILANAFPTNSTFKNCEFFTSCKFYEGNFDLSLVEKKVLFRTQSANCEIIGSLFWKIG</sequence>
<proteinExistence type="predicted"/>
<evidence type="ECO:0000313" key="1">
    <source>
        <dbReference type="EMBL" id="GFT15700.1"/>
    </source>
</evidence>
<protein>
    <submittedName>
        <fullName evidence="2">Uncharacterized protein</fullName>
    </submittedName>
</protein>
<comment type="caution">
    <text evidence="2">The sequence shown here is derived from an EMBL/GenBank/DDBJ whole genome shotgun (WGS) entry which is preliminary data.</text>
</comment>
<dbReference type="EMBL" id="BMAW01123161">
    <property type="protein sequence ID" value="GFU02062.1"/>
    <property type="molecule type" value="Genomic_DNA"/>
</dbReference>
<keyword evidence="3" id="KW-1185">Reference proteome</keyword>
<gene>
    <name evidence="2" type="ORF">NPIL_546431</name>
    <name evidence="1" type="ORF">NPIL_619111</name>
</gene>
<reference evidence="2" key="1">
    <citation type="submission" date="2020-08" db="EMBL/GenBank/DDBJ databases">
        <title>Multicomponent nature underlies the extraordinary mechanical properties of spider dragline silk.</title>
        <authorList>
            <person name="Kono N."/>
            <person name="Nakamura H."/>
            <person name="Mori M."/>
            <person name="Yoshida Y."/>
            <person name="Ohtoshi R."/>
            <person name="Malay A.D."/>
            <person name="Moran D.A.P."/>
            <person name="Tomita M."/>
            <person name="Numata K."/>
            <person name="Arakawa K."/>
        </authorList>
    </citation>
    <scope>NUCLEOTIDE SEQUENCE</scope>
</reference>
<organism evidence="2 3">
    <name type="scientific">Nephila pilipes</name>
    <name type="common">Giant wood spider</name>
    <name type="synonym">Nephila maculata</name>
    <dbReference type="NCBI Taxonomy" id="299642"/>
    <lineage>
        <taxon>Eukaryota</taxon>
        <taxon>Metazoa</taxon>
        <taxon>Ecdysozoa</taxon>
        <taxon>Arthropoda</taxon>
        <taxon>Chelicerata</taxon>
        <taxon>Arachnida</taxon>
        <taxon>Araneae</taxon>
        <taxon>Araneomorphae</taxon>
        <taxon>Entelegynae</taxon>
        <taxon>Araneoidea</taxon>
        <taxon>Nephilidae</taxon>
        <taxon>Nephila</taxon>
    </lineage>
</organism>
<dbReference type="AlphaFoldDB" id="A0A8X6UEH2"/>
<name>A0A8X6UEH2_NEPPI</name>
<evidence type="ECO:0000313" key="3">
    <source>
        <dbReference type="Proteomes" id="UP000887013"/>
    </source>
</evidence>
<evidence type="ECO:0000313" key="2">
    <source>
        <dbReference type="EMBL" id="GFU02062.1"/>
    </source>
</evidence>
<accession>A0A8X6UEH2</accession>